<dbReference type="CDD" id="cd02645">
    <property type="entry name" value="R3H_AAA"/>
    <property type="match status" value="1"/>
</dbReference>
<proteinExistence type="predicted"/>
<comment type="caution">
    <text evidence="5">The sequence shown here is derived from an EMBL/GenBank/DDBJ whole genome shotgun (WGS) entry which is preliminary data.</text>
</comment>
<feature type="compositionally biased region" description="Acidic residues" evidence="3">
    <location>
        <begin position="687"/>
        <end position="702"/>
    </location>
</feature>
<dbReference type="AlphaFoldDB" id="A0AA88DGB1"/>
<feature type="region of interest" description="Disordered" evidence="3">
    <location>
        <begin position="686"/>
        <end position="717"/>
    </location>
</feature>
<evidence type="ECO:0000256" key="3">
    <source>
        <dbReference type="SAM" id="MobiDB-lite"/>
    </source>
</evidence>
<dbReference type="InterPro" id="IPR034081">
    <property type="entry name" value="R3H_AAA"/>
</dbReference>
<dbReference type="PRINTS" id="PR00830">
    <property type="entry name" value="ENDOLAPTASE"/>
</dbReference>
<feature type="compositionally biased region" description="Polar residues" evidence="3">
    <location>
        <begin position="707"/>
        <end position="716"/>
    </location>
</feature>
<accession>A0AA88DGB1</accession>
<keyword evidence="6" id="KW-1185">Reference proteome</keyword>
<protein>
    <recommendedName>
        <fullName evidence="4">AAA+ ATPase domain-containing protein</fullName>
    </recommendedName>
</protein>
<dbReference type="PANTHER" id="PTHR20953:SF3">
    <property type="entry name" value="P-LOOP CONTAINING NUCLEOSIDE TRIPHOSPHATE HYDROLASES SUPERFAMILY PROTEIN"/>
    <property type="match status" value="1"/>
</dbReference>
<dbReference type="InterPro" id="IPR045735">
    <property type="entry name" value="Spore_III_AA_AAA+_ATPase"/>
</dbReference>
<evidence type="ECO:0000256" key="2">
    <source>
        <dbReference type="ARBA" id="ARBA00022840"/>
    </source>
</evidence>
<dbReference type="InterPro" id="IPR058670">
    <property type="entry name" value="PTPase_dom"/>
</dbReference>
<dbReference type="SMART" id="SM00382">
    <property type="entry name" value="AAA"/>
    <property type="match status" value="1"/>
</dbReference>
<dbReference type="InterPro" id="IPR027417">
    <property type="entry name" value="P-loop_NTPase"/>
</dbReference>
<dbReference type="Proteomes" id="UP001187192">
    <property type="component" value="Unassembled WGS sequence"/>
</dbReference>
<evidence type="ECO:0000259" key="4">
    <source>
        <dbReference type="SMART" id="SM00382"/>
    </source>
</evidence>
<dbReference type="EMBL" id="BTGU01000051">
    <property type="protein sequence ID" value="GMN54417.1"/>
    <property type="molecule type" value="Genomic_DNA"/>
</dbReference>
<evidence type="ECO:0000313" key="6">
    <source>
        <dbReference type="Proteomes" id="UP001187192"/>
    </source>
</evidence>
<sequence>MFRFPFPQLPPLKQASPSKFLPRKTFPFSLQCPKTFSGYPTSSLCCSPSTSCTSSEDDFDVELGRLLALLPEEMRQRVWEHSELHQLIEVVMDLGRKPLARFPSGDFVLSDSPITVQDLEFATSQVEFVFGCSQFDLKSQPNMTCDPSGQEIANTKVMTCYVGRLTLHDPAACPTSNLMVVFNTTCRPARQVGDFAIDNRAGISRTLHRISAIRNRKGAIIGLTCRVGRAITGSANLLRYLVQDGASLLLIGPPGVGKTTIIREIARMLANDYNKRVMIVDTSNEIGGDGDIPHAGIGNARRMQVPDADRQHEVLIEAVENHMPQVIVIDEIGTKLEAMAASTIAQRGIQLVATAHGVTIKNLIMNPSLEMLVGGIQSVTLGDEEANRRGVQKSVLERKGPATFSCAVEIVSKTELRVHRSLETTVDAILAGRLPYVEVRKINSNELEDTLEREPIICDSDTEDELMDEEAPELIGNGTCYKIFASEVSPNMGEESGEGTVPLRLFVYGVRIHHDIDKFSAKILEASVIQGIKQLKIDDSAICLTNNISEADALLALQSKLKKNPRIQAAVKSHNIPICMTKTSSLVQIRKAIRAIMSDHEDGLKDLESLEKVKSSEKTDALEEARLAIEQVVIPKGEPVELLPRLPRIISLQLDLIRKYQLQAERIGSGADARLCILPLHTRTNEEDNTEQNDMSDIEFDDFINSGGDTNGSSYSVDRLPLLPE</sequence>
<dbReference type="CDD" id="cd00009">
    <property type="entry name" value="AAA"/>
    <property type="match status" value="1"/>
</dbReference>
<evidence type="ECO:0000313" key="5">
    <source>
        <dbReference type="EMBL" id="GMN54417.1"/>
    </source>
</evidence>
<dbReference type="Pfam" id="PF19568">
    <property type="entry name" value="Spore_III_AA"/>
    <property type="match status" value="1"/>
</dbReference>
<gene>
    <name evidence="5" type="ORF">TIFTF001_023543</name>
</gene>
<reference evidence="5" key="1">
    <citation type="submission" date="2023-07" db="EMBL/GenBank/DDBJ databases">
        <title>draft genome sequence of fig (Ficus carica).</title>
        <authorList>
            <person name="Takahashi T."/>
            <person name="Nishimura K."/>
        </authorList>
    </citation>
    <scope>NUCLEOTIDE SEQUENCE</scope>
</reference>
<dbReference type="InterPro" id="IPR003593">
    <property type="entry name" value="AAA+_ATPase"/>
</dbReference>
<feature type="domain" description="AAA+ ATPase" evidence="4">
    <location>
        <begin position="244"/>
        <end position="375"/>
    </location>
</feature>
<dbReference type="GO" id="GO:0005524">
    <property type="term" value="F:ATP binding"/>
    <property type="evidence" value="ECO:0007669"/>
    <property type="project" value="UniProtKB-KW"/>
</dbReference>
<dbReference type="SUPFAM" id="SSF52540">
    <property type="entry name" value="P-loop containing nucleoside triphosphate hydrolases"/>
    <property type="match status" value="1"/>
</dbReference>
<dbReference type="FunFam" id="3.40.50.300:FF:001088">
    <property type="entry name" value="uncharacterized protein ycf45 isoform X2"/>
    <property type="match status" value="1"/>
</dbReference>
<evidence type="ECO:0000256" key="1">
    <source>
        <dbReference type="ARBA" id="ARBA00022741"/>
    </source>
</evidence>
<dbReference type="PANTHER" id="PTHR20953">
    <property type="entry name" value="KINASE-RELATED"/>
    <property type="match status" value="1"/>
</dbReference>
<dbReference type="Gene3D" id="3.40.50.300">
    <property type="entry name" value="P-loop containing nucleotide triphosphate hydrolases"/>
    <property type="match status" value="1"/>
</dbReference>
<keyword evidence="2" id="KW-0067">ATP-binding</keyword>
<dbReference type="GO" id="GO:0009507">
    <property type="term" value="C:chloroplast"/>
    <property type="evidence" value="ECO:0007669"/>
    <property type="project" value="TreeGrafter"/>
</dbReference>
<name>A0AA88DGB1_FICCA</name>
<organism evidence="5 6">
    <name type="scientific">Ficus carica</name>
    <name type="common">Common fig</name>
    <dbReference type="NCBI Taxonomy" id="3494"/>
    <lineage>
        <taxon>Eukaryota</taxon>
        <taxon>Viridiplantae</taxon>
        <taxon>Streptophyta</taxon>
        <taxon>Embryophyta</taxon>
        <taxon>Tracheophyta</taxon>
        <taxon>Spermatophyta</taxon>
        <taxon>Magnoliopsida</taxon>
        <taxon>eudicotyledons</taxon>
        <taxon>Gunneridae</taxon>
        <taxon>Pentapetalae</taxon>
        <taxon>rosids</taxon>
        <taxon>fabids</taxon>
        <taxon>Rosales</taxon>
        <taxon>Moraceae</taxon>
        <taxon>Ficeae</taxon>
        <taxon>Ficus</taxon>
    </lineage>
</organism>
<dbReference type="Pfam" id="PF25516">
    <property type="entry name" value="PTPase"/>
    <property type="match status" value="1"/>
</dbReference>
<keyword evidence="1" id="KW-0547">Nucleotide-binding</keyword>